<dbReference type="Proteomes" id="UP000198517">
    <property type="component" value="Unassembled WGS sequence"/>
</dbReference>
<dbReference type="AlphaFoldDB" id="A0A1G7B535"/>
<organism evidence="2 3">
    <name type="scientific">Riemerella columbipharyngis</name>
    <dbReference type="NCBI Taxonomy" id="1071918"/>
    <lineage>
        <taxon>Bacteria</taxon>
        <taxon>Pseudomonadati</taxon>
        <taxon>Bacteroidota</taxon>
        <taxon>Flavobacteriia</taxon>
        <taxon>Flavobacteriales</taxon>
        <taxon>Weeksellaceae</taxon>
        <taxon>Riemerella</taxon>
    </lineage>
</organism>
<dbReference type="OrthoDB" id="945117at2"/>
<dbReference type="RefSeq" id="WP_092736207.1">
    <property type="nucleotide sequence ID" value="NZ_FNAS01000005.1"/>
</dbReference>
<gene>
    <name evidence="2" type="ORF">SAMN05421544_10527</name>
</gene>
<evidence type="ECO:0000256" key="1">
    <source>
        <dbReference type="SAM" id="SignalP"/>
    </source>
</evidence>
<proteinExistence type="predicted"/>
<evidence type="ECO:0000313" key="3">
    <source>
        <dbReference type="Proteomes" id="UP000198517"/>
    </source>
</evidence>
<keyword evidence="1" id="KW-0732">Signal</keyword>
<evidence type="ECO:0000313" key="2">
    <source>
        <dbReference type="EMBL" id="SDE21990.1"/>
    </source>
</evidence>
<feature type="signal peptide" evidence="1">
    <location>
        <begin position="1"/>
        <end position="18"/>
    </location>
</feature>
<keyword evidence="3" id="KW-1185">Reference proteome</keyword>
<dbReference type="Gene3D" id="2.40.160.20">
    <property type="match status" value="1"/>
</dbReference>
<name>A0A1G7B535_9FLAO</name>
<dbReference type="SUPFAM" id="SSF56925">
    <property type="entry name" value="OMPA-like"/>
    <property type="match status" value="1"/>
</dbReference>
<dbReference type="EMBL" id="FNAS01000005">
    <property type="protein sequence ID" value="SDE21990.1"/>
    <property type="molecule type" value="Genomic_DNA"/>
</dbReference>
<feature type="chain" id="PRO_5011511934" evidence="1">
    <location>
        <begin position="19"/>
        <end position="187"/>
    </location>
</feature>
<reference evidence="2 3" key="1">
    <citation type="submission" date="2016-10" db="EMBL/GenBank/DDBJ databases">
        <authorList>
            <person name="de Groot N.N."/>
        </authorList>
    </citation>
    <scope>NUCLEOTIDE SEQUENCE [LARGE SCALE GENOMIC DNA]</scope>
    <source>
        <strain evidence="2 3">DSM 24015</strain>
    </source>
</reference>
<dbReference type="STRING" id="1071918.SAMN05421544_10527"/>
<dbReference type="InterPro" id="IPR011250">
    <property type="entry name" value="OMP/PagP_B-barrel"/>
</dbReference>
<accession>A0A1G7B535</accession>
<protein>
    <submittedName>
        <fullName evidence="2">Outer membrane protein beta-barrel domain-containing protein</fullName>
    </submittedName>
</protein>
<sequence length="187" mass="19443">MKKLFLGAAILAAGVASAQIQEGNWMVGGQVAHMKFTNGLNVALTPQVGYFIKDNWVVGGEVGLSLTKPTGKNATQTDWSLGAFTRYYLSDAQADHLLKNGRFFAQGNVGFGGNNVSSGGSSTNGVDLGIGAGYSYFITKNVSLDALLKFNALVGAGSSAGKGNLGLNVGFQIYLPSSKVEAALKDR</sequence>